<accession>A0A4R3VPJ7</accession>
<dbReference type="InterPro" id="IPR000671">
    <property type="entry name" value="Peptidase_A31"/>
</dbReference>
<dbReference type="OrthoDB" id="1723372at2"/>
<dbReference type="Proteomes" id="UP000295433">
    <property type="component" value="Unassembled WGS sequence"/>
</dbReference>
<dbReference type="SUPFAM" id="SSF53163">
    <property type="entry name" value="HybD-like"/>
    <property type="match status" value="1"/>
</dbReference>
<dbReference type="NCBIfam" id="TIGR00142">
    <property type="entry name" value="hycI"/>
    <property type="match status" value="1"/>
</dbReference>
<sequence length="162" mass="17491">MTTPVPDVVLTVGNAMMGDDGAGPLLAEMMTATPVAGWIAIDGGAMPENVAHQVSAHQPRRVLIVDAADMGLDPGEIRLIDPRDIADMFIMSTHNMPLNFLIERLSEEIDEVLFLGIQPDIVGFCYPMTDKVKHAVECVYQRLDGWRGDGGFALLGAAEEAE</sequence>
<dbReference type="AlphaFoldDB" id="A0A4R3VPJ7"/>
<evidence type="ECO:0000313" key="1">
    <source>
        <dbReference type="EMBL" id="TCV06284.1"/>
    </source>
</evidence>
<organism evidence="1 2">
    <name type="scientific">Samsonia erythrinae</name>
    <dbReference type="NCBI Taxonomy" id="160434"/>
    <lineage>
        <taxon>Bacteria</taxon>
        <taxon>Pseudomonadati</taxon>
        <taxon>Pseudomonadota</taxon>
        <taxon>Gammaproteobacteria</taxon>
        <taxon>Enterobacterales</taxon>
        <taxon>Pectobacteriaceae</taxon>
        <taxon>Samsonia</taxon>
    </lineage>
</organism>
<reference evidence="1 2" key="1">
    <citation type="submission" date="2019-03" db="EMBL/GenBank/DDBJ databases">
        <title>Genomic Encyclopedia of Type Strains, Phase IV (KMG-IV): sequencing the most valuable type-strain genomes for metagenomic binning, comparative biology and taxonomic classification.</title>
        <authorList>
            <person name="Goeker M."/>
        </authorList>
    </citation>
    <scope>NUCLEOTIDE SEQUENCE [LARGE SCALE GENOMIC DNA]</scope>
    <source>
        <strain evidence="1 2">DSM 16730</strain>
    </source>
</reference>
<dbReference type="GO" id="GO:0004175">
    <property type="term" value="F:endopeptidase activity"/>
    <property type="evidence" value="ECO:0007669"/>
    <property type="project" value="TreeGrafter"/>
</dbReference>
<dbReference type="InterPro" id="IPR023430">
    <property type="entry name" value="Pept_HybD-like_dom_sf"/>
</dbReference>
<dbReference type="Gene3D" id="3.40.50.1450">
    <property type="entry name" value="HybD-like"/>
    <property type="match status" value="1"/>
</dbReference>
<dbReference type="InterPro" id="IPR004420">
    <property type="entry name" value="Pept_A31_hyd_mat_HycI"/>
</dbReference>
<dbReference type="RefSeq" id="WP_132455498.1">
    <property type="nucleotide sequence ID" value="NZ_JAWIZJ010000004.1"/>
</dbReference>
<comment type="caution">
    <text evidence="1">The sequence shown here is derived from an EMBL/GenBank/DDBJ whole genome shotgun (WGS) entry which is preliminary data.</text>
</comment>
<name>A0A4R3VPJ7_9GAMM</name>
<gene>
    <name evidence="1" type="ORF">EDC54_104193</name>
</gene>
<dbReference type="GO" id="GO:0016485">
    <property type="term" value="P:protein processing"/>
    <property type="evidence" value="ECO:0007669"/>
    <property type="project" value="TreeGrafter"/>
</dbReference>
<dbReference type="PANTHER" id="PTHR30302">
    <property type="entry name" value="HYDROGENASE 1 MATURATION PROTEASE"/>
    <property type="match status" value="1"/>
</dbReference>
<dbReference type="CDD" id="cd06067">
    <property type="entry name" value="H2MP_MemB-H2evol"/>
    <property type="match status" value="1"/>
</dbReference>
<dbReference type="PANTHER" id="PTHR30302:SF4">
    <property type="entry name" value="HYDROGENASE 3 MATURATION PROTEASE"/>
    <property type="match status" value="1"/>
</dbReference>
<protein>
    <submittedName>
        <fullName evidence="1">Hydrogenase 3 maturation peptidase HycL</fullName>
    </submittedName>
</protein>
<dbReference type="Pfam" id="PF01750">
    <property type="entry name" value="HycI"/>
    <property type="match status" value="1"/>
</dbReference>
<dbReference type="GO" id="GO:0008047">
    <property type="term" value="F:enzyme activator activity"/>
    <property type="evidence" value="ECO:0007669"/>
    <property type="project" value="InterPro"/>
</dbReference>
<proteinExistence type="predicted"/>
<dbReference type="EMBL" id="SMBY01000004">
    <property type="protein sequence ID" value="TCV06284.1"/>
    <property type="molecule type" value="Genomic_DNA"/>
</dbReference>
<keyword evidence="2" id="KW-1185">Reference proteome</keyword>
<dbReference type="NCBIfam" id="TIGR00072">
    <property type="entry name" value="hydrog_prot"/>
    <property type="match status" value="1"/>
</dbReference>
<dbReference type="PRINTS" id="PR00446">
    <property type="entry name" value="HYDRGNUPTAKE"/>
</dbReference>
<evidence type="ECO:0000313" key="2">
    <source>
        <dbReference type="Proteomes" id="UP000295433"/>
    </source>
</evidence>